<keyword evidence="4" id="KW-1185">Reference proteome</keyword>
<dbReference type="Pfam" id="PF20167">
    <property type="entry name" value="Transposase_32"/>
    <property type="match status" value="1"/>
</dbReference>
<evidence type="ECO:0000256" key="1">
    <source>
        <dbReference type="SAM" id="MobiDB-lite"/>
    </source>
</evidence>
<gene>
    <name evidence="3" type="ORF">CFOL_v3_31585</name>
</gene>
<comment type="caution">
    <text evidence="3">The sequence shown here is derived from an EMBL/GenBank/DDBJ whole genome shotgun (WGS) entry which is preliminary data.</text>
</comment>
<evidence type="ECO:0000313" key="4">
    <source>
        <dbReference type="Proteomes" id="UP000187406"/>
    </source>
</evidence>
<evidence type="ECO:0000259" key="2">
    <source>
        <dbReference type="Pfam" id="PF20167"/>
    </source>
</evidence>
<feature type="compositionally biased region" description="Low complexity" evidence="1">
    <location>
        <begin position="304"/>
        <end position="315"/>
    </location>
</feature>
<dbReference type="EMBL" id="BDDD01004702">
    <property type="protein sequence ID" value="GAV88162.1"/>
    <property type="molecule type" value="Genomic_DNA"/>
</dbReference>
<sequence>MPKKHSSHGGKTPAGSKYKESYAKRKVLCGRVVDFAFTSGDNFQLEQWFIALGWRDYFTINAPYYVELVKEFYSNMVNVSDDCDVLEIKTKVNKTVIKFDDKLLCNILGVTASGSKFFETKKWREDPELVLEDCLRLFYPDENIFGGMAKPTNLLGAKHRILHHIKTTHILPTSGGHEKMSYQDLYIIWHVVTGKALNLPHLIMKNMLRATSKIDGALPYGMVIAKIIFHFDIIIGNEVAFRVDVGDIYNASSLKRIEWKRVYESGKGNIWLPKEGERRKRRIEGEGLEEQGEAQRVRPTPAPQQQASSSNSQSLESILDEFKKLNINIDNL</sequence>
<evidence type="ECO:0000313" key="3">
    <source>
        <dbReference type="EMBL" id="GAV88162.1"/>
    </source>
</evidence>
<protein>
    <recommendedName>
        <fullName evidence="2">Putative plant transposon protein domain-containing protein</fullName>
    </recommendedName>
</protein>
<dbReference type="InterPro" id="IPR046796">
    <property type="entry name" value="Transposase_32_dom"/>
</dbReference>
<organism evidence="3 4">
    <name type="scientific">Cephalotus follicularis</name>
    <name type="common">Albany pitcher plant</name>
    <dbReference type="NCBI Taxonomy" id="3775"/>
    <lineage>
        <taxon>Eukaryota</taxon>
        <taxon>Viridiplantae</taxon>
        <taxon>Streptophyta</taxon>
        <taxon>Embryophyta</taxon>
        <taxon>Tracheophyta</taxon>
        <taxon>Spermatophyta</taxon>
        <taxon>Magnoliopsida</taxon>
        <taxon>eudicotyledons</taxon>
        <taxon>Gunneridae</taxon>
        <taxon>Pentapetalae</taxon>
        <taxon>rosids</taxon>
        <taxon>fabids</taxon>
        <taxon>Oxalidales</taxon>
        <taxon>Cephalotaceae</taxon>
        <taxon>Cephalotus</taxon>
    </lineage>
</organism>
<reference evidence="4" key="1">
    <citation type="submission" date="2016-04" db="EMBL/GenBank/DDBJ databases">
        <title>Cephalotus genome sequencing.</title>
        <authorList>
            <person name="Fukushima K."/>
            <person name="Hasebe M."/>
            <person name="Fang X."/>
        </authorList>
    </citation>
    <scope>NUCLEOTIDE SEQUENCE [LARGE SCALE GENOMIC DNA]</scope>
    <source>
        <strain evidence="4">cv. St1</strain>
    </source>
</reference>
<dbReference type="InParanoid" id="A0A1Q3D6T6"/>
<dbReference type="Proteomes" id="UP000187406">
    <property type="component" value="Unassembled WGS sequence"/>
</dbReference>
<name>A0A1Q3D6T6_CEPFO</name>
<accession>A0A1Q3D6T6</accession>
<feature type="region of interest" description="Disordered" evidence="1">
    <location>
        <begin position="283"/>
        <end position="315"/>
    </location>
</feature>
<proteinExistence type="predicted"/>
<dbReference type="AlphaFoldDB" id="A0A1Q3D6T6"/>
<feature type="domain" description="Putative plant transposon protein" evidence="2">
    <location>
        <begin position="52"/>
        <end position="226"/>
    </location>
</feature>